<comment type="caution">
    <text evidence="6">The sequence shown here is derived from an EMBL/GenBank/DDBJ whole genome shotgun (WGS) entry which is preliminary data.</text>
</comment>
<evidence type="ECO:0000313" key="6">
    <source>
        <dbReference type="EMBL" id="KAA8885718.1"/>
    </source>
</evidence>
<comment type="similarity">
    <text evidence="4">Belongs to the carotenoid/retinoid oxidoreductase family.</text>
</comment>
<evidence type="ECO:0000256" key="2">
    <source>
        <dbReference type="ARBA" id="ARBA00022746"/>
    </source>
</evidence>
<dbReference type="EMBL" id="VXLC01000015">
    <property type="protein sequence ID" value="KAA8885718.1"/>
    <property type="molecule type" value="Genomic_DNA"/>
</dbReference>
<feature type="domain" description="Amine oxidase" evidence="5">
    <location>
        <begin position="18"/>
        <end position="486"/>
    </location>
</feature>
<evidence type="ECO:0000256" key="4">
    <source>
        <dbReference type="RuleBase" id="RU362075"/>
    </source>
</evidence>
<dbReference type="InterPro" id="IPR002937">
    <property type="entry name" value="Amino_oxidase"/>
</dbReference>
<sequence>MRTVTGSSDHVVVVGAGLAGLSTAVHLAGRGRRVTVVEREATPGGRMGRLDLDGYRIDTGPTVLTMPELLDEVFDAVGERTGDRLSLFPVDPAYHAVYADGRSLDVHRDPEAMEQAVADFAGAEQALGYRRLRDWLGRLYAAEFDRFIASNFESPLSMLTPALARLTALGGFRRWDAKVADFISDPDLRRVFTFQSLYAGVAPDRALAAYAVIAHMDTMSGVYFPRGGMRAVPDALAAAAVAAGVQFRYQSTVTGLVRSGGRVTAVQTDQDDRIDCDAVVLTTELHRTYDLLGHRPRRPGGVRSAPSAVVLHLACDRQADLPHHSLLFGSEWESSFREIIDEGRVMSDPSLLLTRSTAGDPTLAPPGRDLLFLLAPAPNLQRGQIDWPKRQGAYAEQILDIAQRRIGSRWPELEVLRVVTPADWADQDMRDGSPFALAHTFAQTGPFRPANMIRGLDNVVLAGGSTVPGVGIPPVLISGRLAADRVTGRTGVRRRSASTIHPSS</sequence>
<dbReference type="GO" id="GO:0016117">
    <property type="term" value="P:carotenoid biosynthetic process"/>
    <property type="evidence" value="ECO:0007669"/>
    <property type="project" value="UniProtKB-KW"/>
</dbReference>
<dbReference type="SUPFAM" id="SSF51905">
    <property type="entry name" value="FAD/NAD(P)-binding domain"/>
    <property type="match status" value="1"/>
</dbReference>
<dbReference type="Gene3D" id="3.50.50.60">
    <property type="entry name" value="FAD/NAD(P)-binding domain"/>
    <property type="match status" value="2"/>
</dbReference>
<evidence type="ECO:0000313" key="7">
    <source>
        <dbReference type="Proteomes" id="UP000323876"/>
    </source>
</evidence>
<dbReference type="PANTHER" id="PTHR43734:SF1">
    <property type="entry name" value="PHYTOENE DESATURASE"/>
    <property type="match status" value="1"/>
</dbReference>
<keyword evidence="3 4" id="KW-0560">Oxidoreductase</keyword>
<dbReference type="InterPro" id="IPR036188">
    <property type="entry name" value="FAD/NAD-bd_sf"/>
</dbReference>
<evidence type="ECO:0000256" key="3">
    <source>
        <dbReference type="ARBA" id="ARBA00023002"/>
    </source>
</evidence>
<dbReference type="OrthoDB" id="9774675at2"/>
<dbReference type="PANTHER" id="PTHR43734">
    <property type="entry name" value="PHYTOENE DESATURASE"/>
    <property type="match status" value="1"/>
</dbReference>
<organism evidence="6 7">
    <name type="scientific">Nocardia colli</name>
    <dbReference type="NCBI Taxonomy" id="2545717"/>
    <lineage>
        <taxon>Bacteria</taxon>
        <taxon>Bacillati</taxon>
        <taxon>Actinomycetota</taxon>
        <taxon>Actinomycetes</taxon>
        <taxon>Mycobacteriales</taxon>
        <taxon>Nocardiaceae</taxon>
        <taxon>Nocardia</taxon>
    </lineage>
</organism>
<name>A0A5N0E8H8_9NOCA</name>
<dbReference type="Proteomes" id="UP000323876">
    <property type="component" value="Unassembled WGS sequence"/>
</dbReference>
<dbReference type="InterPro" id="IPR014105">
    <property type="entry name" value="Carotenoid/retinoid_OxRdtase"/>
</dbReference>
<keyword evidence="7" id="KW-1185">Reference proteome</keyword>
<proteinExistence type="inferred from homology"/>
<reference evidence="6 7" key="1">
    <citation type="submission" date="2019-09" db="EMBL/GenBank/DDBJ databases">
        <authorList>
            <person name="Wang X."/>
        </authorList>
    </citation>
    <scope>NUCLEOTIDE SEQUENCE [LARGE SCALE GENOMIC DNA]</scope>
    <source>
        <strain evidence="6 7">CICC 11023</strain>
    </source>
</reference>
<keyword evidence="2 4" id="KW-0125">Carotenoid biosynthesis</keyword>
<dbReference type="GO" id="GO:0016491">
    <property type="term" value="F:oxidoreductase activity"/>
    <property type="evidence" value="ECO:0007669"/>
    <property type="project" value="UniProtKB-KW"/>
</dbReference>
<gene>
    <name evidence="6" type="primary">crtI</name>
    <name evidence="6" type="ORF">F3087_29250</name>
</gene>
<dbReference type="RefSeq" id="WP_150405276.1">
    <property type="nucleotide sequence ID" value="NZ_VXLC01000015.1"/>
</dbReference>
<evidence type="ECO:0000259" key="5">
    <source>
        <dbReference type="Pfam" id="PF01593"/>
    </source>
</evidence>
<dbReference type="AlphaFoldDB" id="A0A5N0E8H8"/>
<protein>
    <submittedName>
        <fullName evidence="6">Phytoene desaturase</fullName>
    </submittedName>
</protein>
<comment type="pathway">
    <text evidence="1 4">Carotenoid biosynthesis.</text>
</comment>
<dbReference type="NCBIfam" id="TIGR02734">
    <property type="entry name" value="crtI_fam"/>
    <property type="match status" value="1"/>
</dbReference>
<accession>A0A5N0E8H8</accession>
<dbReference type="Pfam" id="PF01593">
    <property type="entry name" value="Amino_oxidase"/>
    <property type="match status" value="1"/>
</dbReference>
<evidence type="ECO:0000256" key="1">
    <source>
        <dbReference type="ARBA" id="ARBA00004829"/>
    </source>
</evidence>